<evidence type="ECO:0000256" key="5">
    <source>
        <dbReference type="ARBA" id="ARBA00023239"/>
    </source>
</evidence>
<dbReference type="InterPro" id="IPR050105">
    <property type="entry name" value="MoCo_biosynth_MoaA/MoaC"/>
</dbReference>
<dbReference type="EC" id="4.6.1.17" evidence="3"/>
<evidence type="ECO:0000256" key="6">
    <source>
        <dbReference type="ARBA" id="ARBA00055087"/>
    </source>
</evidence>
<evidence type="ECO:0000259" key="7">
    <source>
        <dbReference type="Pfam" id="PF01967"/>
    </source>
</evidence>
<dbReference type="RefSeq" id="WP_332921486.1">
    <property type="nucleotide sequence ID" value="NZ_AP025293.1"/>
</dbReference>
<comment type="pathway">
    <text evidence="2">Cofactor biosynthesis; molybdopterin biosynthesis.</text>
</comment>
<dbReference type="InterPro" id="IPR047594">
    <property type="entry name" value="MoaC_bact/euk"/>
</dbReference>
<dbReference type="Pfam" id="PF01967">
    <property type="entry name" value="MoaC"/>
    <property type="match status" value="1"/>
</dbReference>
<dbReference type="Gene3D" id="3.30.70.640">
    <property type="entry name" value="Molybdopterin cofactor biosynthesis C (MoaC) domain"/>
    <property type="match status" value="1"/>
</dbReference>
<evidence type="ECO:0000256" key="2">
    <source>
        <dbReference type="ARBA" id="ARBA00005046"/>
    </source>
</evidence>
<name>A0ABM7VHL7_9BACT</name>
<dbReference type="InterPro" id="IPR023045">
    <property type="entry name" value="MoaC"/>
</dbReference>
<protein>
    <recommendedName>
        <fullName evidence="3">cyclic pyranopterin monophosphate synthase</fullName>
        <ecNumber evidence="3">4.6.1.17</ecNumber>
    </recommendedName>
</protein>
<comment type="catalytic activity">
    <reaction evidence="1">
        <text>(8S)-3',8-cyclo-7,8-dihydroguanosine 5'-triphosphate = cyclic pyranopterin phosphate + diphosphate</text>
        <dbReference type="Rhea" id="RHEA:49580"/>
        <dbReference type="ChEBI" id="CHEBI:33019"/>
        <dbReference type="ChEBI" id="CHEBI:59648"/>
        <dbReference type="ChEBI" id="CHEBI:131766"/>
        <dbReference type="EC" id="4.6.1.17"/>
    </reaction>
</comment>
<dbReference type="NCBIfam" id="NF006870">
    <property type="entry name" value="PRK09364.1"/>
    <property type="match status" value="1"/>
</dbReference>
<comment type="function">
    <text evidence="6">Catalyzes the conversion of (8S)-3',8-cyclo-7,8-dihydroguanosine 5'-triphosphate to cyclic pyranopterin monophosphate (cPMP).</text>
</comment>
<keyword evidence="4" id="KW-0501">Molybdenum cofactor biosynthesis</keyword>
<evidence type="ECO:0000313" key="9">
    <source>
        <dbReference type="Proteomes" id="UP001354989"/>
    </source>
</evidence>
<dbReference type="InterPro" id="IPR036522">
    <property type="entry name" value="MoaC_sf"/>
</dbReference>
<dbReference type="EMBL" id="AP025293">
    <property type="protein sequence ID" value="BDD00464.1"/>
    <property type="molecule type" value="Genomic_DNA"/>
</dbReference>
<gene>
    <name evidence="8" type="primary">moaC</name>
    <name evidence="8" type="ORF">PEPS_27440</name>
</gene>
<evidence type="ECO:0000256" key="3">
    <source>
        <dbReference type="ARBA" id="ARBA00012575"/>
    </source>
</evidence>
<dbReference type="NCBIfam" id="TIGR00581">
    <property type="entry name" value="moaC"/>
    <property type="match status" value="1"/>
</dbReference>
<feature type="domain" description="Molybdopterin cofactor biosynthesis C (MoaC)" evidence="7">
    <location>
        <begin position="18"/>
        <end position="153"/>
    </location>
</feature>
<sequence>MAKSTDFTHIDDHGQPHMVDVGDKKITQRVATATSTVLLPDSVWSAIRGEELMTKKGPVIQTAIIAAHMAVKKTAELIPLCHPLPLDGAKIWVELQAPEIKIYCRVKTTGKTGVEMEALHGATTAALTVYDMCKALSHEIIIKETKLIQKSGGKNDINLV</sequence>
<reference evidence="8 9" key="1">
    <citation type="submission" date="2021-12" db="EMBL/GenBank/DDBJ databases">
        <title>Genome sequencing of bacteria with rrn-lacking chromosome and rrn-plasmid.</title>
        <authorList>
            <person name="Anda M."/>
            <person name="Iwasaki W."/>
        </authorList>
    </citation>
    <scope>NUCLEOTIDE SEQUENCE [LARGE SCALE GENOMIC DNA]</scope>
    <source>
        <strain evidence="8 9">NBRC 101262</strain>
        <plasmid evidence="8 9">pPP1</plasmid>
    </source>
</reference>
<evidence type="ECO:0000313" key="8">
    <source>
        <dbReference type="EMBL" id="BDD00464.1"/>
    </source>
</evidence>
<dbReference type="CDD" id="cd01420">
    <property type="entry name" value="MoaC_PE"/>
    <property type="match status" value="1"/>
</dbReference>
<evidence type="ECO:0000256" key="4">
    <source>
        <dbReference type="ARBA" id="ARBA00023150"/>
    </source>
</evidence>
<evidence type="ECO:0000256" key="1">
    <source>
        <dbReference type="ARBA" id="ARBA00001637"/>
    </source>
</evidence>
<proteinExistence type="predicted"/>
<accession>A0ABM7VHL7</accession>
<dbReference type="PANTHER" id="PTHR22960">
    <property type="entry name" value="MOLYBDOPTERIN COFACTOR SYNTHESIS PROTEIN A"/>
    <property type="match status" value="1"/>
</dbReference>
<keyword evidence="8" id="KW-0614">Plasmid</keyword>
<geneLocation type="plasmid" evidence="8 9">
    <name>pPP1</name>
</geneLocation>
<dbReference type="Proteomes" id="UP001354989">
    <property type="component" value="Plasmid pPP1"/>
</dbReference>
<keyword evidence="9" id="KW-1185">Reference proteome</keyword>
<dbReference type="InterPro" id="IPR002820">
    <property type="entry name" value="Mopterin_CF_biosynth-C_dom"/>
</dbReference>
<dbReference type="SUPFAM" id="SSF55040">
    <property type="entry name" value="Molybdenum cofactor biosynthesis protein C, MoaC"/>
    <property type="match status" value="1"/>
</dbReference>
<keyword evidence="5" id="KW-0456">Lyase</keyword>
<organism evidence="8 9">
    <name type="scientific">Persicobacter psychrovividus</name>
    <dbReference type="NCBI Taxonomy" id="387638"/>
    <lineage>
        <taxon>Bacteria</taxon>
        <taxon>Pseudomonadati</taxon>
        <taxon>Bacteroidota</taxon>
        <taxon>Cytophagia</taxon>
        <taxon>Cytophagales</taxon>
        <taxon>Persicobacteraceae</taxon>
        <taxon>Persicobacter</taxon>
    </lineage>
</organism>